<dbReference type="InterPro" id="IPR006059">
    <property type="entry name" value="SBP"/>
</dbReference>
<dbReference type="SUPFAM" id="SSF58104">
    <property type="entry name" value="Methyl-accepting chemotaxis protein (MCP) signaling domain"/>
    <property type="match status" value="1"/>
</dbReference>
<evidence type="ECO:0000259" key="7">
    <source>
        <dbReference type="PROSITE" id="PS50885"/>
    </source>
</evidence>
<evidence type="ECO:0000313" key="9">
    <source>
        <dbReference type="EMBL" id="TCU81281.1"/>
    </source>
</evidence>
<dbReference type="FunFam" id="1.10.287.950:FF:000001">
    <property type="entry name" value="Methyl-accepting chemotaxis sensory transducer"/>
    <property type="match status" value="1"/>
</dbReference>
<evidence type="ECO:0000313" key="8">
    <source>
        <dbReference type="EMBL" id="STQ91681.1"/>
    </source>
</evidence>
<keyword evidence="5" id="KW-0472">Membrane</keyword>
<dbReference type="PANTHER" id="PTHR32089:SF112">
    <property type="entry name" value="LYSOZYME-LIKE PROTEIN-RELATED"/>
    <property type="match status" value="1"/>
</dbReference>
<dbReference type="PANTHER" id="PTHR32089">
    <property type="entry name" value="METHYL-ACCEPTING CHEMOTAXIS PROTEIN MCPB"/>
    <property type="match status" value="1"/>
</dbReference>
<dbReference type="CDD" id="cd11386">
    <property type="entry name" value="MCP_signal"/>
    <property type="match status" value="1"/>
</dbReference>
<reference evidence="8 10" key="1">
    <citation type="submission" date="2018-06" db="EMBL/GenBank/DDBJ databases">
        <authorList>
            <consortium name="Pathogen Informatics"/>
            <person name="Doyle S."/>
        </authorList>
    </citation>
    <scope>NUCLEOTIDE SEQUENCE [LARGE SCALE GENOMIC DNA]</scope>
    <source>
        <strain evidence="8 10">NCTC11159</strain>
    </source>
</reference>
<dbReference type="Proteomes" id="UP000255108">
    <property type="component" value="Unassembled WGS sequence"/>
</dbReference>
<dbReference type="OrthoDB" id="5580590at2"/>
<reference evidence="9 11" key="2">
    <citation type="submission" date="2019-03" db="EMBL/GenBank/DDBJ databases">
        <title>Genomic Encyclopedia of Type Strains, Phase IV (KMG-IV): sequencing the most valuable type-strain genomes for metagenomic binning, comparative biology and taxonomic classification.</title>
        <authorList>
            <person name="Goeker M."/>
        </authorList>
    </citation>
    <scope>NUCLEOTIDE SEQUENCE [LARGE SCALE GENOMIC DNA]</scope>
    <source>
        <strain evidence="9 11">DSM 3764</strain>
    </source>
</reference>
<evidence type="ECO:0000259" key="6">
    <source>
        <dbReference type="PROSITE" id="PS50111"/>
    </source>
</evidence>
<dbReference type="Gene3D" id="3.40.190.10">
    <property type="entry name" value="Periplasmic binding protein-like II"/>
    <property type="match status" value="2"/>
</dbReference>
<dbReference type="SUPFAM" id="SSF53850">
    <property type="entry name" value="Periplasmic binding protein-like II"/>
    <property type="match status" value="1"/>
</dbReference>
<dbReference type="Gene3D" id="1.10.287.950">
    <property type="entry name" value="Methyl-accepting chemotaxis protein"/>
    <property type="match status" value="1"/>
</dbReference>
<dbReference type="InterPro" id="IPR003660">
    <property type="entry name" value="HAMP_dom"/>
</dbReference>
<dbReference type="Proteomes" id="UP000295794">
    <property type="component" value="Unassembled WGS sequence"/>
</dbReference>
<dbReference type="SMART" id="SM00283">
    <property type="entry name" value="MA"/>
    <property type="match status" value="1"/>
</dbReference>
<keyword evidence="5" id="KW-0812">Transmembrane</keyword>
<dbReference type="InterPro" id="IPR004089">
    <property type="entry name" value="MCPsignal_dom"/>
</dbReference>
<dbReference type="RefSeq" id="WP_115227864.1">
    <property type="nucleotide sequence ID" value="NZ_CAWOLO010000024.1"/>
</dbReference>
<keyword evidence="11" id="KW-1185">Reference proteome</keyword>
<feature type="domain" description="Methyl-accepting transducer" evidence="6">
    <location>
        <begin position="111"/>
        <end position="347"/>
    </location>
</feature>
<dbReference type="GO" id="GO:0016020">
    <property type="term" value="C:membrane"/>
    <property type="evidence" value="ECO:0007669"/>
    <property type="project" value="UniProtKB-SubCell"/>
</dbReference>
<organism evidence="8 10">
    <name type="scientific">Iodobacter fluviatilis</name>
    <dbReference type="NCBI Taxonomy" id="537"/>
    <lineage>
        <taxon>Bacteria</taxon>
        <taxon>Pseudomonadati</taxon>
        <taxon>Pseudomonadota</taxon>
        <taxon>Betaproteobacteria</taxon>
        <taxon>Neisseriales</taxon>
        <taxon>Chitinibacteraceae</taxon>
        <taxon>Iodobacter</taxon>
    </lineage>
</organism>
<accession>A0A377QCS5</accession>
<dbReference type="AlphaFoldDB" id="A0A377QCS5"/>
<dbReference type="EMBL" id="SMBT01000024">
    <property type="protein sequence ID" value="TCU81281.1"/>
    <property type="molecule type" value="Genomic_DNA"/>
</dbReference>
<dbReference type="PROSITE" id="PS50885">
    <property type="entry name" value="HAMP"/>
    <property type="match status" value="1"/>
</dbReference>
<proteinExistence type="inferred from homology"/>
<dbReference type="GO" id="GO:0007165">
    <property type="term" value="P:signal transduction"/>
    <property type="evidence" value="ECO:0007669"/>
    <property type="project" value="UniProtKB-KW"/>
</dbReference>
<feature type="transmembrane region" description="Helical" evidence="5">
    <location>
        <begin position="7"/>
        <end position="26"/>
    </location>
</feature>
<name>A0A377QCS5_9NEIS</name>
<dbReference type="EMBL" id="UGHR01000001">
    <property type="protein sequence ID" value="STQ91681.1"/>
    <property type="molecule type" value="Genomic_DNA"/>
</dbReference>
<evidence type="ECO:0000313" key="10">
    <source>
        <dbReference type="Proteomes" id="UP000255108"/>
    </source>
</evidence>
<dbReference type="PROSITE" id="PS50111">
    <property type="entry name" value="CHEMOTAXIS_TRANSDUC_2"/>
    <property type="match status" value="1"/>
</dbReference>
<evidence type="ECO:0000256" key="4">
    <source>
        <dbReference type="PROSITE-ProRule" id="PRU00284"/>
    </source>
</evidence>
<gene>
    <name evidence="9" type="ORF">EV682_12434</name>
    <name evidence="8" type="ORF">NCTC11159_02758</name>
</gene>
<dbReference type="SMART" id="SM00304">
    <property type="entry name" value="HAMP"/>
    <property type="match status" value="2"/>
</dbReference>
<evidence type="ECO:0000256" key="3">
    <source>
        <dbReference type="ARBA" id="ARBA00029447"/>
    </source>
</evidence>
<dbReference type="Pfam" id="PF00672">
    <property type="entry name" value="HAMP"/>
    <property type="match status" value="1"/>
</dbReference>
<protein>
    <submittedName>
        <fullName evidence="9">Methyl-accepting chemotaxis protein</fullName>
    </submittedName>
    <submittedName>
        <fullName evidence="8">P39</fullName>
    </submittedName>
</protein>
<dbReference type="Pfam" id="PF13416">
    <property type="entry name" value="SBP_bac_8"/>
    <property type="match status" value="1"/>
</dbReference>
<evidence type="ECO:0000256" key="5">
    <source>
        <dbReference type="SAM" id="Phobius"/>
    </source>
</evidence>
<evidence type="ECO:0000256" key="1">
    <source>
        <dbReference type="ARBA" id="ARBA00004370"/>
    </source>
</evidence>
<keyword evidence="5" id="KW-1133">Transmembrane helix</keyword>
<dbReference type="GO" id="GO:0006935">
    <property type="term" value="P:chemotaxis"/>
    <property type="evidence" value="ECO:0007669"/>
    <property type="project" value="UniProtKB-ARBA"/>
</dbReference>
<evidence type="ECO:0000256" key="2">
    <source>
        <dbReference type="ARBA" id="ARBA00023224"/>
    </source>
</evidence>
<keyword evidence="2 4" id="KW-0807">Transducer</keyword>
<dbReference type="Pfam" id="PF00015">
    <property type="entry name" value="MCPsignal"/>
    <property type="match status" value="1"/>
</dbReference>
<dbReference type="CDD" id="cd06225">
    <property type="entry name" value="HAMP"/>
    <property type="match status" value="1"/>
</dbReference>
<evidence type="ECO:0000313" key="11">
    <source>
        <dbReference type="Proteomes" id="UP000295794"/>
    </source>
</evidence>
<comment type="subcellular location">
    <subcellularLocation>
        <location evidence="1">Membrane</location>
    </subcellularLocation>
</comment>
<sequence>MTVSTRLLALAVTINAFCALAIAVTTPVFNSALLSCLLFIPLSAALQYFALRYLLRPLTSLSQSMQQLSMNGGNLNTRIEIQSQDEFGEIAKSFNLFSEKLQSTFREVQRDMEGLSLGLRELSSVTGQLVNDSHAQSDYAASSAAGVEEITVNIGLIANNAHSVDQTVEETQSLSNTSAIAVQGVADEVSQMSHSFQALGATMHTLSQNSQEIGSIVGVIKDIAQQTNLLALNAAIEAARAGEQGRGFAVVADEVRKLAERSANATVEITNRIEAVDRETQNVVGTMSDTAGRIAGSADRAEDARRQMLAIGEKMAHVVSVVKEIAESTREQTAASNSMARSIEQINNMSQSSDSGLQQAKRALVQLDNRARDLMKTVGQFQLGDIEVLHSWFAASGFRAVADIKARLNQINHHWADNHSGKDVPGMLKKAVDEGKLPTAVAIGGVKIQNWTGRGLLANLDTQANEQRWAQILPKVLNDQMQAEGHYVAVPLGVARVNVLWANASIMRRMNQNRAPATWDEFFHLCDRLKAEGITPLAHSEVKWQVATLFEAVTLGVCGAAHYLNAFSKLDRAALTGAQTIKALETFRRLKPYCSPDPAGREWNLATADVINGKAAMQLMGDWVKGEFDTANKQPNTDYLFWASPTQNGEYSFAADTLTFFRQDDPGRRQAQNDFATLLMSAEAQIAYNKHKGSIPARTDIDVQKLDAYGKASAQDFSQSSGKNTLVPSWAHNMAVQDDLKKAWIEIVFEYWNNDSINASTTANKLAAAIRR</sequence>
<comment type="similarity">
    <text evidence="3">Belongs to the methyl-accepting chemotaxis (MCP) protein family.</text>
</comment>
<feature type="domain" description="HAMP" evidence="7">
    <location>
        <begin position="52"/>
        <end position="106"/>
    </location>
</feature>